<dbReference type="PANTHER" id="PTHR10622:SF12">
    <property type="entry name" value="HET DOMAIN-CONTAINING PROTEIN"/>
    <property type="match status" value="1"/>
</dbReference>
<evidence type="ECO:0000259" key="2">
    <source>
        <dbReference type="Pfam" id="PF26640"/>
    </source>
</evidence>
<feature type="domain" description="Heterokaryon incompatibility" evidence="1">
    <location>
        <begin position="22"/>
        <end position="110"/>
    </location>
</feature>
<dbReference type="Pfam" id="PF26640">
    <property type="entry name" value="DUF8212"/>
    <property type="match status" value="1"/>
</dbReference>
<dbReference type="PANTHER" id="PTHR10622">
    <property type="entry name" value="HET DOMAIN-CONTAINING PROTEIN"/>
    <property type="match status" value="1"/>
</dbReference>
<comment type="caution">
    <text evidence="3">The sequence shown here is derived from an EMBL/GenBank/DDBJ whole genome shotgun (WGS) entry which is preliminary data.</text>
</comment>
<keyword evidence="4" id="KW-1185">Reference proteome</keyword>
<dbReference type="Proteomes" id="UP001148614">
    <property type="component" value="Unassembled WGS sequence"/>
</dbReference>
<gene>
    <name evidence="3" type="ORF">NPX13_g8332</name>
</gene>
<dbReference type="AlphaFoldDB" id="A0A9W8TIG1"/>
<dbReference type="EMBL" id="JANPWZ010001810">
    <property type="protein sequence ID" value="KAJ3563067.1"/>
    <property type="molecule type" value="Genomic_DNA"/>
</dbReference>
<proteinExistence type="predicted"/>
<dbReference type="InterPro" id="IPR010730">
    <property type="entry name" value="HET"/>
</dbReference>
<protein>
    <recommendedName>
        <fullName evidence="5">Heterokaryon incompatibility domain-containing protein</fullName>
    </recommendedName>
</protein>
<evidence type="ECO:0000313" key="4">
    <source>
        <dbReference type="Proteomes" id="UP001148614"/>
    </source>
</evidence>
<dbReference type="Pfam" id="PF06985">
    <property type="entry name" value="HET"/>
    <property type="match status" value="1"/>
</dbReference>
<evidence type="ECO:0000259" key="1">
    <source>
        <dbReference type="Pfam" id="PF06985"/>
    </source>
</evidence>
<reference evidence="3" key="1">
    <citation type="submission" date="2022-07" db="EMBL/GenBank/DDBJ databases">
        <title>Genome Sequence of Xylaria arbuscula.</title>
        <authorList>
            <person name="Buettner E."/>
        </authorList>
    </citation>
    <scope>NUCLEOTIDE SEQUENCE</scope>
    <source>
        <strain evidence="3">VT107</strain>
    </source>
</reference>
<feature type="domain" description="DUF8212" evidence="2">
    <location>
        <begin position="229"/>
        <end position="300"/>
    </location>
</feature>
<dbReference type="InterPro" id="IPR058525">
    <property type="entry name" value="DUF8212"/>
</dbReference>
<dbReference type="VEuPathDB" id="FungiDB:F4678DRAFT_484882"/>
<organism evidence="3 4">
    <name type="scientific">Xylaria arbuscula</name>
    <dbReference type="NCBI Taxonomy" id="114810"/>
    <lineage>
        <taxon>Eukaryota</taxon>
        <taxon>Fungi</taxon>
        <taxon>Dikarya</taxon>
        <taxon>Ascomycota</taxon>
        <taxon>Pezizomycotina</taxon>
        <taxon>Sordariomycetes</taxon>
        <taxon>Xylariomycetidae</taxon>
        <taxon>Xylariales</taxon>
        <taxon>Xylariaceae</taxon>
        <taxon>Xylaria</taxon>
    </lineage>
</organism>
<name>A0A9W8TIG1_9PEZI</name>
<accession>A0A9W8TIG1</accession>
<sequence length="568" mass="65213">MRLLDTRTLKLKTFDGDERPQYGILSHTWGDDEVLYEDVQTKSTEEWKNKIGAGKILKAAEICAALGIVYTWIDTCCIDKSSSAELSEAINSMFEWYRSSLVCFAYLSDVLLDQQQDPRDGTVPFEKSRWFTRGWTAPSNLQFFDKSWRLLGGRSELADKIYSITYVDESILRSQDSSGLVDALTECSVHTKMVWATKRFTTRAEDRAYSLLGLFDVNMPLLYGEGGGKAFKRLQDEIIKRTSDQSILLHDLACATLANSPDDFSASYQFLKSKKEYDFPLQKTRNSIDISLAILQDGGDDRFLGIIEAYFRHDSSRASRPAIELGWASDDKSYQRSMKMIYEVRPNKEGRIEVVEPTGKSVYFEYGQLRREVIRLEELSNKPRDNLELLVLPIGGMSLRMDYKIICPRAHHHVIPLMSGHYLVGCNSTHVIHFLECVFLQDDEPYSKSPTLAIIIFQSLDEYDHEAKLHAHIVELEAWLGVEFTNPDDYTTDFLFNQLKRLPFVTEKYKNPNELEVTFRIGEILEKSDFEEFTTSEGVTVEAKITEEVFLEESLYHLHVDVYDVGED</sequence>
<evidence type="ECO:0008006" key="5">
    <source>
        <dbReference type="Google" id="ProtNLM"/>
    </source>
</evidence>
<evidence type="ECO:0000313" key="3">
    <source>
        <dbReference type="EMBL" id="KAJ3563067.1"/>
    </source>
</evidence>